<dbReference type="STRING" id="404380.Gbem_1478"/>
<dbReference type="eggNOG" id="COG3391">
    <property type="taxonomic scope" value="Bacteria"/>
</dbReference>
<dbReference type="OrthoDB" id="145213at2"/>
<dbReference type="AlphaFoldDB" id="B5E7W0"/>
<evidence type="ECO:0000313" key="2">
    <source>
        <dbReference type="EMBL" id="ACH38496.1"/>
    </source>
</evidence>
<dbReference type="HOGENOM" id="CLU_012789_0_0_7"/>
<dbReference type="SUPFAM" id="SSF53649">
    <property type="entry name" value="Alkaline phosphatase-like"/>
    <property type="match status" value="1"/>
</dbReference>
<dbReference type="Gene3D" id="3.40.720.10">
    <property type="entry name" value="Alkaline Phosphatase, subunit A"/>
    <property type="match status" value="2"/>
</dbReference>
<keyword evidence="3" id="KW-1185">Reference proteome</keyword>
<proteinExistence type="predicted"/>
<dbReference type="InterPro" id="IPR051200">
    <property type="entry name" value="Host-pathogen_enzymatic-act"/>
</dbReference>
<feature type="region of interest" description="Disordered" evidence="1">
    <location>
        <begin position="625"/>
        <end position="650"/>
    </location>
</feature>
<reference evidence="2 3" key="2">
    <citation type="journal article" date="2010" name="BMC Genomics">
        <title>The genome of Geobacter bemidjiensis, exemplar for the subsurface clade of Geobacter species that predominate in Fe(III)-reducing subsurface environments.</title>
        <authorList>
            <person name="Aklujkar M."/>
            <person name="Young N.D."/>
            <person name="Holmes D."/>
            <person name="Chavan M."/>
            <person name="Risso C."/>
            <person name="Kiss H.E."/>
            <person name="Han C.S."/>
            <person name="Land M.L."/>
            <person name="Lovley D.R."/>
        </authorList>
    </citation>
    <scope>NUCLEOTIDE SEQUENCE [LARGE SCALE GENOMIC DNA]</scope>
    <source>
        <strain evidence="3">ATCC BAA-1014 / DSM 16622 / JCM 12645 / Bem</strain>
    </source>
</reference>
<evidence type="ECO:0000256" key="1">
    <source>
        <dbReference type="SAM" id="MobiDB-lite"/>
    </source>
</evidence>
<sequence length="991" mass="107735">MRGIQWLGLIFFTTVIFLGGCTGGGGGGDGDSSQLLINMNQKITPLATPLSTFETLNPGLSDKPDWLAGYAVSTVVSPDSKTMLVLTSGYNRVFTATPSTPYPWYTPDSNEYVFIYDISTGRPIKKQVVQVPNTFHGIVFDPSGKAFYVAGGVNDNIHIFTMISDGKWGETSSPLSMMHPAGNGLGVSQPAPGGAVSVNTQIAVKPCAAGLAISNDGKTLVAANFYNDSITIFRGGLNHWSAGIERDLRPGKSGGTSGTAGGEYPFWVAVKGSETNGTAKAFVSSIRDREVVVVDLNGAPSVTARIAVKGKPNKMTLNKDQSLLYLVEDQTDTVDVINTATNTIVETIQVIAPPSAMPDSLAKFRGANSNSATLSPDEKQLYVTNGNLNCVAVVTLGGANGGSQVTGLIPTGWYPNSVSFSSDGNWVYVVNGKSATGANPSFRYSNGPPSYPNGFLTNQYNPQRTRAGLQSFPRPTSAQIATLTAQVASNNRFSYTDSGNDMATMAAVRDKVKHVIFIIKENRTYDQVLGDLEVGNGDPDLAQFGRRYTPNQHNLARQFVTLDNFYATAEVSNDGWCWTTAGRAPDVVEHTVSVTYAGRGLGLDTEGANRSVNIAQDLATRKAFNPLTPDDQDLLPGQNNSAAPDGPPPTYEADKGYLWDAALRKGLTIRNYGFFVDTTRYNIPQSDPNFVPLDPNPFSKSLTVAFPTSPSLTTLTDRYFRGFDNAYPDYYRFKEWEREFDLYEANDGLPTLSLVRFMHDHTGNYNTAIEGVNTPELQQADNDYAVGLLVEKISKSPKYKDNTLIFVIEDDAQDGGDHMDSHRTIAFVAGAYVKQGQVVSSQYNSVNFLRTIEEVLGLLPMNLNDALARPMADIFTTTPNPWSFTAVPAQILNGTTLPPFLDKSANKLARLDIPKSTRDAKYWAKVTKGMNFATEDQFDFAAYNRILWKGLMGDKPYPIERSGKNLRGNRKELLARYDRSLKGAIKQTSLK</sequence>
<evidence type="ECO:0000313" key="3">
    <source>
        <dbReference type="Proteomes" id="UP000008825"/>
    </source>
</evidence>
<dbReference type="SUPFAM" id="SSF82171">
    <property type="entry name" value="DPP6 N-terminal domain-like"/>
    <property type="match status" value="1"/>
</dbReference>
<dbReference type="InterPro" id="IPR017850">
    <property type="entry name" value="Alkaline_phosphatase_core_sf"/>
</dbReference>
<dbReference type="RefSeq" id="WP_012529908.1">
    <property type="nucleotide sequence ID" value="NC_011146.1"/>
</dbReference>
<gene>
    <name evidence="2" type="ordered locus">Gbem_1478</name>
</gene>
<dbReference type="Gene3D" id="2.130.10.10">
    <property type="entry name" value="YVTN repeat-like/Quinoprotein amine dehydrogenase"/>
    <property type="match status" value="2"/>
</dbReference>
<name>B5E7W0_CITBB</name>
<dbReference type="Proteomes" id="UP000008825">
    <property type="component" value="Chromosome"/>
</dbReference>
<dbReference type="EMBL" id="CP001124">
    <property type="protein sequence ID" value="ACH38496.1"/>
    <property type="molecule type" value="Genomic_DNA"/>
</dbReference>
<dbReference type="PROSITE" id="PS51257">
    <property type="entry name" value="PROKAR_LIPOPROTEIN"/>
    <property type="match status" value="1"/>
</dbReference>
<dbReference type="InterPro" id="IPR015943">
    <property type="entry name" value="WD40/YVTN_repeat-like_dom_sf"/>
</dbReference>
<reference evidence="2 3" key="1">
    <citation type="submission" date="2008-07" db="EMBL/GenBank/DDBJ databases">
        <title>Complete sequence of Geobacter bemidjiensis BEM.</title>
        <authorList>
            <consortium name="US DOE Joint Genome Institute"/>
            <person name="Lucas S."/>
            <person name="Copeland A."/>
            <person name="Lapidus A."/>
            <person name="Glavina del Rio T."/>
            <person name="Dalin E."/>
            <person name="Tice H."/>
            <person name="Bruce D."/>
            <person name="Goodwin L."/>
            <person name="Pitluck S."/>
            <person name="Kiss H."/>
            <person name="Brettin T."/>
            <person name="Detter J.C."/>
            <person name="Han C."/>
            <person name="Kuske C.R."/>
            <person name="Schmutz J."/>
            <person name="Larimer F."/>
            <person name="Land M."/>
            <person name="Hauser L."/>
            <person name="Kyrpides N."/>
            <person name="Lykidis A."/>
            <person name="Lovley D."/>
            <person name="Richardson P."/>
        </authorList>
    </citation>
    <scope>NUCLEOTIDE SEQUENCE [LARGE SCALE GENOMIC DNA]</scope>
    <source>
        <strain evidence="3">ATCC BAA-1014 / DSM 16622 / JCM 12645 / Bem</strain>
    </source>
</reference>
<dbReference type="PANTHER" id="PTHR47197:SF3">
    <property type="entry name" value="DIHYDRO-HEME D1 DEHYDROGENASE"/>
    <property type="match status" value="1"/>
</dbReference>
<keyword evidence="2" id="KW-0449">Lipoprotein</keyword>
<dbReference type="Pfam" id="PF10282">
    <property type="entry name" value="Lactonase"/>
    <property type="match status" value="1"/>
</dbReference>
<dbReference type="InterPro" id="IPR019405">
    <property type="entry name" value="Lactonase_7-beta_prop"/>
</dbReference>
<dbReference type="PANTHER" id="PTHR47197">
    <property type="entry name" value="PROTEIN NIRF"/>
    <property type="match status" value="1"/>
</dbReference>
<accession>B5E7W0</accession>
<protein>
    <submittedName>
        <fullName evidence="2">Lipoprotein, putative</fullName>
    </submittedName>
</protein>
<dbReference type="KEGG" id="gbm:Gbem_1478"/>
<organism evidence="2 3">
    <name type="scientific">Citrifermentans bemidjiense (strain ATCC BAA-1014 / DSM 16622 / JCM 12645 / Bem)</name>
    <name type="common">Geobacter bemidjiensis</name>
    <dbReference type="NCBI Taxonomy" id="404380"/>
    <lineage>
        <taxon>Bacteria</taxon>
        <taxon>Pseudomonadati</taxon>
        <taxon>Thermodesulfobacteriota</taxon>
        <taxon>Desulfuromonadia</taxon>
        <taxon>Geobacterales</taxon>
        <taxon>Geobacteraceae</taxon>
        <taxon>Citrifermentans</taxon>
    </lineage>
</organism>